<name>A0A2L2TU86_9HYPO</name>
<accession>A0A2L2TU86</accession>
<dbReference type="EMBL" id="LN649229">
    <property type="protein sequence ID" value="CEI63755.1"/>
    <property type="molecule type" value="Genomic_DNA"/>
</dbReference>
<proteinExistence type="predicted"/>
<evidence type="ECO:0000313" key="1">
    <source>
        <dbReference type="EMBL" id="CEI63755.1"/>
    </source>
</evidence>
<evidence type="ECO:0000313" key="2">
    <source>
        <dbReference type="Proteomes" id="UP000245910"/>
    </source>
</evidence>
<keyword evidence="2" id="KW-1185">Reference proteome</keyword>
<dbReference type="AlphaFoldDB" id="A0A2L2TU86"/>
<sequence length="71" mass="8066">MAPIKIKCAQFWDSGVNCEGKSGVTFKQCKLCSKDRIVDSRNLNKDGVDIGYLYNISSDGSEHWYYSIERP</sequence>
<protein>
    <submittedName>
        <fullName evidence="1">Uncharacterized protein</fullName>
    </submittedName>
</protein>
<organism evidence="1 2">
    <name type="scientific">Fusarium venenatum</name>
    <dbReference type="NCBI Taxonomy" id="56646"/>
    <lineage>
        <taxon>Eukaryota</taxon>
        <taxon>Fungi</taxon>
        <taxon>Dikarya</taxon>
        <taxon>Ascomycota</taxon>
        <taxon>Pezizomycotina</taxon>
        <taxon>Sordariomycetes</taxon>
        <taxon>Hypocreomycetidae</taxon>
        <taxon>Hypocreales</taxon>
        <taxon>Nectriaceae</taxon>
        <taxon>Fusarium</taxon>
    </lineage>
</organism>
<reference evidence="2" key="1">
    <citation type="submission" date="2014-10" db="EMBL/GenBank/DDBJ databases">
        <authorList>
            <person name="King R."/>
        </authorList>
    </citation>
    <scope>NUCLEOTIDE SEQUENCE [LARGE SCALE GENOMIC DNA]</scope>
    <source>
        <strain evidence="2">A3/5</strain>
    </source>
</reference>
<dbReference type="Proteomes" id="UP000245910">
    <property type="component" value="Chromosome I"/>
</dbReference>